<dbReference type="AlphaFoldDB" id="A0A2W5PTC3"/>
<sequence length="170" mass="19049">MDTGNKNGAAPQTNPKADAFWNATSPFETCRPIKTHHNQMAKMAADLEEIGRHTGKIASVTYDQIEGLRAIEEGADGVRRMHDLTLRTSKTKKYLTAHYRRLDCSGGRCACDHVADLDTLTCQDAFNQTGMIKDEALNHIKGFFARKMLYKDRPQDSAADQPDPMVFEIF</sequence>
<dbReference type="Proteomes" id="UP000249417">
    <property type="component" value="Unassembled WGS sequence"/>
</dbReference>
<evidence type="ECO:0000313" key="2">
    <source>
        <dbReference type="Proteomes" id="UP000249417"/>
    </source>
</evidence>
<evidence type="ECO:0000313" key="1">
    <source>
        <dbReference type="EMBL" id="PZQ45683.1"/>
    </source>
</evidence>
<gene>
    <name evidence="1" type="ORF">DI551_06650</name>
</gene>
<accession>A0A2W5PTC3</accession>
<proteinExistence type="predicted"/>
<comment type="caution">
    <text evidence="1">The sequence shown here is derived from an EMBL/GenBank/DDBJ whole genome shotgun (WGS) entry which is preliminary data.</text>
</comment>
<organism evidence="1 2">
    <name type="scientific">Micavibrio aeruginosavorus</name>
    <dbReference type="NCBI Taxonomy" id="349221"/>
    <lineage>
        <taxon>Bacteria</taxon>
        <taxon>Pseudomonadati</taxon>
        <taxon>Bdellovibrionota</taxon>
        <taxon>Bdellovibrionia</taxon>
        <taxon>Bdellovibrionales</taxon>
        <taxon>Pseudobdellovibrionaceae</taxon>
        <taxon>Micavibrio</taxon>
    </lineage>
</organism>
<protein>
    <submittedName>
        <fullName evidence="1">Uncharacterized protein</fullName>
    </submittedName>
</protein>
<reference evidence="1 2" key="1">
    <citation type="submission" date="2017-08" db="EMBL/GenBank/DDBJ databases">
        <title>Infants hospitalized years apart are colonized by the same room-sourced microbial strains.</title>
        <authorList>
            <person name="Brooks B."/>
            <person name="Olm M.R."/>
            <person name="Firek B.A."/>
            <person name="Baker R."/>
            <person name="Thomas B.C."/>
            <person name="Morowitz M.J."/>
            <person name="Banfield J.F."/>
        </authorList>
    </citation>
    <scope>NUCLEOTIDE SEQUENCE [LARGE SCALE GENOMIC DNA]</scope>
    <source>
        <strain evidence="1">S2_005_002_R2_29</strain>
    </source>
</reference>
<name>A0A2W5PTC3_9BACT</name>
<dbReference type="EMBL" id="QFQB01000041">
    <property type="protein sequence ID" value="PZQ45683.1"/>
    <property type="molecule type" value="Genomic_DNA"/>
</dbReference>